<dbReference type="EMBL" id="CP029487">
    <property type="protein sequence ID" value="QCT72487.1"/>
    <property type="molecule type" value="Genomic_DNA"/>
</dbReference>
<feature type="transmembrane region" description="Helical" evidence="1">
    <location>
        <begin position="222"/>
        <end position="253"/>
    </location>
</feature>
<dbReference type="InterPro" id="IPR050256">
    <property type="entry name" value="Glycosyltransferase_2"/>
</dbReference>
<dbReference type="KEGG" id="emt:CPZ25_014505"/>
<feature type="transmembrane region" description="Helical" evidence="1">
    <location>
        <begin position="265"/>
        <end position="291"/>
    </location>
</feature>
<evidence type="ECO:0000313" key="3">
    <source>
        <dbReference type="EMBL" id="QCT72487.1"/>
    </source>
</evidence>
<dbReference type="Gene3D" id="3.90.550.10">
    <property type="entry name" value="Spore Coat Polysaccharide Biosynthesis Protein SpsA, Chain A"/>
    <property type="match status" value="1"/>
</dbReference>
<dbReference type="Pfam" id="PF00535">
    <property type="entry name" value="Glycos_transf_2"/>
    <property type="match status" value="1"/>
</dbReference>
<keyword evidence="4" id="KW-1185">Reference proteome</keyword>
<proteinExistence type="predicted"/>
<evidence type="ECO:0000256" key="1">
    <source>
        <dbReference type="SAM" id="Phobius"/>
    </source>
</evidence>
<evidence type="ECO:0000259" key="2">
    <source>
        <dbReference type="Pfam" id="PF00535"/>
    </source>
</evidence>
<dbReference type="SUPFAM" id="SSF53448">
    <property type="entry name" value="Nucleotide-diphospho-sugar transferases"/>
    <property type="match status" value="1"/>
</dbReference>
<name>A0A4P9CA50_EUBML</name>
<dbReference type="PANTHER" id="PTHR48090:SF8">
    <property type="entry name" value="GLYCOSYLTRANSFERASE CSBB-RELATED"/>
    <property type="match status" value="1"/>
</dbReference>
<gene>
    <name evidence="3" type="ORF">CPZ25_014505</name>
</gene>
<keyword evidence="3" id="KW-0808">Transferase</keyword>
<keyword evidence="1" id="KW-0472">Membrane</keyword>
<evidence type="ECO:0000313" key="4">
    <source>
        <dbReference type="Proteomes" id="UP000218387"/>
    </source>
</evidence>
<protein>
    <submittedName>
        <fullName evidence="3">Glycosyltransferase</fullName>
    </submittedName>
</protein>
<dbReference type="GO" id="GO:0005886">
    <property type="term" value="C:plasma membrane"/>
    <property type="evidence" value="ECO:0007669"/>
    <property type="project" value="TreeGrafter"/>
</dbReference>
<dbReference type="AlphaFoldDB" id="A0A4P9CA50"/>
<organism evidence="3 4">
    <name type="scientific">Eubacterium maltosivorans</name>
    <dbReference type="NCBI Taxonomy" id="2041044"/>
    <lineage>
        <taxon>Bacteria</taxon>
        <taxon>Bacillati</taxon>
        <taxon>Bacillota</taxon>
        <taxon>Clostridia</taxon>
        <taxon>Eubacteriales</taxon>
        <taxon>Eubacteriaceae</taxon>
        <taxon>Eubacterium</taxon>
    </lineage>
</organism>
<dbReference type="Proteomes" id="UP000218387">
    <property type="component" value="Chromosome"/>
</dbReference>
<dbReference type="PANTHER" id="PTHR48090">
    <property type="entry name" value="UNDECAPRENYL-PHOSPHATE 4-DEOXY-4-FORMAMIDO-L-ARABINOSE TRANSFERASE-RELATED"/>
    <property type="match status" value="1"/>
</dbReference>
<feature type="domain" description="Glycosyltransferase 2-like" evidence="2">
    <location>
        <begin position="5"/>
        <end position="171"/>
    </location>
</feature>
<dbReference type="RefSeq" id="WP_096919079.1">
    <property type="nucleotide sequence ID" value="NZ_CP029487.1"/>
</dbReference>
<keyword evidence="1" id="KW-0812">Transmembrane</keyword>
<keyword evidence="1" id="KW-1133">Transmembrane helix</keyword>
<dbReference type="GO" id="GO:0016740">
    <property type="term" value="F:transferase activity"/>
    <property type="evidence" value="ECO:0007669"/>
    <property type="project" value="UniProtKB-KW"/>
</dbReference>
<accession>A0A4P9CA50</accession>
<dbReference type="CDD" id="cd04187">
    <property type="entry name" value="DPM1_like_bac"/>
    <property type="match status" value="1"/>
</dbReference>
<dbReference type="InterPro" id="IPR029044">
    <property type="entry name" value="Nucleotide-diphossugar_trans"/>
</dbReference>
<reference evidence="3 4" key="1">
    <citation type="submission" date="2018-05" db="EMBL/GenBank/DDBJ databases">
        <title>Genome comparison of Eubacterium sp.</title>
        <authorList>
            <person name="Feng Y."/>
            <person name="Sanchez-Andrea I."/>
            <person name="Stams A.J.M."/>
            <person name="De Vos W.M."/>
        </authorList>
    </citation>
    <scope>NUCLEOTIDE SEQUENCE [LARGE SCALE GENOMIC DNA]</scope>
    <source>
        <strain evidence="3 4">YI</strain>
    </source>
</reference>
<sequence length="321" mass="36133">MGLITIVIPCYNEEAVLPAFYQAVCEATAAFPASEDFELLFVDDGSGDSTLAVLRDFAGRDRRVRYLSFSRNFGKEAAIYAGLKHARGDLVALMDADLQDPPDYLLKMYLAITEEGYDCAAARRVSRRGEPRIRSFLARRFYRIMRRISNADIVDGARDFRMMTRPVVEAILSVTEYNRFSKGIFGWVGFKTKWLEYENIKRAAGETKWSVWKLFKYSMEGITAFSVAPLALASFGGIALCGVAVIAILFIIIRQLLYGGSAFGWPSMACIVIFIGGIQLLCVGILGQYLAKTYLEVKERPVYIVREESRHVDRADGERQR</sequence>
<dbReference type="InterPro" id="IPR001173">
    <property type="entry name" value="Glyco_trans_2-like"/>
</dbReference>